<keyword evidence="3" id="KW-0479">Metal-binding</keyword>
<dbReference type="PROSITE" id="PS50897">
    <property type="entry name" value="CTLH"/>
    <property type="match status" value="1"/>
</dbReference>
<dbReference type="PANTHER" id="PTHR12170:SF3">
    <property type="entry name" value="GH10162P"/>
    <property type="match status" value="1"/>
</dbReference>
<dbReference type="InterPro" id="IPR006594">
    <property type="entry name" value="LisH"/>
</dbReference>
<dbReference type="InterPro" id="IPR013083">
    <property type="entry name" value="Znf_RING/FYVE/PHD"/>
</dbReference>
<feature type="zinc finger region" description="RING-Gid-type" evidence="6">
    <location>
        <begin position="315"/>
        <end position="358"/>
    </location>
</feature>
<evidence type="ECO:0000256" key="3">
    <source>
        <dbReference type="ARBA" id="ARBA00022723"/>
    </source>
</evidence>
<dbReference type="InterPro" id="IPR045098">
    <property type="entry name" value="Fyv10_fam"/>
</dbReference>
<feature type="domain" description="CTLH" evidence="7">
    <location>
        <begin position="149"/>
        <end position="206"/>
    </location>
</feature>
<keyword evidence="10" id="KW-1185">Reference proteome</keyword>
<dbReference type="GO" id="GO:0043161">
    <property type="term" value="P:proteasome-mediated ubiquitin-dependent protein catabolic process"/>
    <property type="evidence" value="ECO:0007669"/>
    <property type="project" value="InterPro"/>
</dbReference>
<evidence type="ECO:0000256" key="4">
    <source>
        <dbReference type="ARBA" id="ARBA00022771"/>
    </source>
</evidence>
<dbReference type="GO" id="GO:0008270">
    <property type="term" value="F:zinc ion binding"/>
    <property type="evidence" value="ECO:0007669"/>
    <property type="project" value="UniProtKB-KW"/>
</dbReference>
<dbReference type="InterPro" id="IPR006595">
    <property type="entry name" value="CTLH_C"/>
</dbReference>
<protein>
    <submittedName>
        <fullName evidence="9">Uncharacterized protein</fullName>
    </submittedName>
</protein>
<dbReference type="InterPro" id="IPR037683">
    <property type="entry name" value="Rmd5_dRing"/>
</dbReference>
<dbReference type="GO" id="GO:0061630">
    <property type="term" value="F:ubiquitin protein ligase activity"/>
    <property type="evidence" value="ECO:0007669"/>
    <property type="project" value="InterPro"/>
</dbReference>
<evidence type="ECO:0000256" key="6">
    <source>
        <dbReference type="PROSITE-ProRule" id="PRU01215"/>
    </source>
</evidence>
<dbReference type="InterPro" id="IPR001841">
    <property type="entry name" value="Znf_RING"/>
</dbReference>
<organism evidence="9 10">
    <name type="scientific">Lupinus luteus</name>
    <name type="common">European yellow lupine</name>
    <dbReference type="NCBI Taxonomy" id="3873"/>
    <lineage>
        <taxon>Eukaryota</taxon>
        <taxon>Viridiplantae</taxon>
        <taxon>Streptophyta</taxon>
        <taxon>Embryophyta</taxon>
        <taxon>Tracheophyta</taxon>
        <taxon>Spermatophyta</taxon>
        <taxon>Magnoliopsida</taxon>
        <taxon>eudicotyledons</taxon>
        <taxon>Gunneridae</taxon>
        <taxon>Pentapetalae</taxon>
        <taxon>rosids</taxon>
        <taxon>fabids</taxon>
        <taxon>Fabales</taxon>
        <taxon>Fabaceae</taxon>
        <taxon>Papilionoideae</taxon>
        <taxon>50 kb inversion clade</taxon>
        <taxon>genistoids sensu lato</taxon>
        <taxon>core genistoids</taxon>
        <taxon>Genisteae</taxon>
        <taxon>Lupinus</taxon>
    </lineage>
</organism>
<dbReference type="FunFam" id="3.30.40.10:FF:000143">
    <property type="entry name" value="Regulator of gluconeogenesis Rmd5"/>
    <property type="match status" value="1"/>
</dbReference>
<comment type="subcellular location">
    <subcellularLocation>
        <location evidence="1">Cytoplasm</location>
    </subcellularLocation>
</comment>
<dbReference type="Pfam" id="PF10607">
    <property type="entry name" value="CTLH"/>
    <property type="match status" value="1"/>
</dbReference>
<dbReference type="AlphaFoldDB" id="A0AAV1YLT5"/>
<keyword evidence="2" id="KW-0963">Cytoplasm</keyword>
<evidence type="ECO:0000256" key="2">
    <source>
        <dbReference type="ARBA" id="ARBA00022490"/>
    </source>
</evidence>
<accession>A0AAV1YLT5</accession>
<dbReference type="PANTHER" id="PTHR12170">
    <property type="entry name" value="MACROPHAGE ERYTHROBLAST ATTACHER-RELATED"/>
    <property type="match status" value="1"/>
</dbReference>
<comment type="caution">
    <text evidence="9">The sequence shown here is derived from an EMBL/GenBank/DDBJ whole genome shotgun (WGS) entry which is preliminary data.</text>
</comment>
<dbReference type="SMART" id="SM00668">
    <property type="entry name" value="CTLH"/>
    <property type="match status" value="1"/>
</dbReference>
<gene>
    <name evidence="9" type="ORF">LLUT_LOCUS35426</name>
</gene>
<evidence type="ECO:0000256" key="5">
    <source>
        <dbReference type="ARBA" id="ARBA00022833"/>
    </source>
</evidence>
<dbReference type="Proteomes" id="UP001497480">
    <property type="component" value="Unassembled WGS sequence"/>
</dbReference>
<dbReference type="Gene3D" id="3.30.40.10">
    <property type="entry name" value="Zinc/RING finger domain, C3HC4 (zinc finger)"/>
    <property type="match status" value="1"/>
</dbReference>
<dbReference type="InterPro" id="IPR027370">
    <property type="entry name" value="Znf-RING_euk"/>
</dbReference>
<dbReference type="EMBL" id="CAXHTB010000026">
    <property type="protein sequence ID" value="CAL0334366.1"/>
    <property type="molecule type" value="Genomic_DNA"/>
</dbReference>
<dbReference type="SMART" id="SM00184">
    <property type="entry name" value="RING"/>
    <property type="match status" value="1"/>
</dbReference>
<evidence type="ECO:0000313" key="9">
    <source>
        <dbReference type="EMBL" id="CAL0334366.1"/>
    </source>
</evidence>
<feature type="domain" description="RING-Gid-type" evidence="8">
    <location>
        <begin position="315"/>
        <end position="358"/>
    </location>
</feature>
<sequence>MELSSIKDAFDRVAKKQKLSSSKAQDVVDQVGREIEQALATIQSPCDQSTLFGPKSVLADLKFKLNAIRALEQLEGSQKELNSSLTKYQKVLKKLLNPDISKEYRNVDFDTQLVNQIIANHFCHQGLCDVGDSIINEATKPDATTLKSQLLEMHQIIEAMKVRNIQPALKWVSANGEKLVQIGSNIVLKIHKLQFVDVLQNGTRAEALKYAQTYFAPFASIHEGEFQKLMGCLLYAGRLESSPYSDLMSPIHWEMTTEELVRQFCTLSGQSYRSALSQKVADVIAGKKPEWQAMKQLPVAVQLSKEFQFHSIFVCPVSKDQGSEENPPMLLPCLHVLCKLSIIKLWKISTGTFKCPYCPSEATVDQCRQLYI</sequence>
<dbReference type="SUPFAM" id="SSF57850">
    <property type="entry name" value="RING/U-box"/>
    <property type="match status" value="1"/>
</dbReference>
<evidence type="ECO:0000313" key="10">
    <source>
        <dbReference type="Proteomes" id="UP001497480"/>
    </source>
</evidence>
<dbReference type="GO" id="GO:0005634">
    <property type="term" value="C:nucleus"/>
    <property type="evidence" value="ECO:0007669"/>
    <property type="project" value="TreeGrafter"/>
</dbReference>
<dbReference type="GO" id="GO:0005737">
    <property type="term" value="C:cytoplasm"/>
    <property type="evidence" value="ECO:0007669"/>
    <property type="project" value="UniProtKB-SubCell"/>
</dbReference>
<name>A0AAV1YLT5_LUPLU</name>
<reference evidence="9 10" key="1">
    <citation type="submission" date="2024-03" db="EMBL/GenBank/DDBJ databases">
        <authorList>
            <person name="Martinez-Hernandez J."/>
        </authorList>
    </citation>
    <scope>NUCLEOTIDE SEQUENCE [LARGE SCALE GENOMIC DNA]</scope>
</reference>
<evidence type="ECO:0000259" key="7">
    <source>
        <dbReference type="PROSITE" id="PS50897"/>
    </source>
</evidence>
<evidence type="ECO:0000259" key="8">
    <source>
        <dbReference type="PROSITE" id="PS51867"/>
    </source>
</evidence>
<dbReference type="PROSITE" id="PS51867">
    <property type="entry name" value="ZF_RING_GID"/>
    <property type="match status" value="1"/>
</dbReference>
<dbReference type="InterPro" id="IPR044063">
    <property type="entry name" value="ZF_RING_GID"/>
</dbReference>
<dbReference type="PROSITE" id="PS50896">
    <property type="entry name" value="LISH"/>
    <property type="match status" value="1"/>
</dbReference>
<dbReference type="GO" id="GO:0034657">
    <property type="term" value="C:GID complex"/>
    <property type="evidence" value="ECO:0007669"/>
    <property type="project" value="TreeGrafter"/>
</dbReference>
<keyword evidence="4 6" id="KW-0863">Zinc-finger</keyword>
<dbReference type="SMART" id="SM00757">
    <property type="entry name" value="CRA"/>
    <property type="match status" value="1"/>
</dbReference>
<proteinExistence type="predicted"/>
<keyword evidence="5" id="KW-0862">Zinc</keyword>
<dbReference type="CDD" id="cd16652">
    <property type="entry name" value="dRING_Rmd5p-like"/>
    <property type="match status" value="1"/>
</dbReference>
<dbReference type="Pfam" id="PF13445">
    <property type="entry name" value="zf-RING_UBOX"/>
    <property type="match status" value="1"/>
</dbReference>
<dbReference type="InterPro" id="IPR013144">
    <property type="entry name" value="CRA_dom"/>
</dbReference>
<evidence type="ECO:0000256" key="1">
    <source>
        <dbReference type="ARBA" id="ARBA00004496"/>
    </source>
</evidence>
<dbReference type="InterPro" id="IPR024964">
    <property type="entry name" value="CTLH/CRA"/>
</dbReference>